<sequence>MVVVDKDYLINLVDNAQYGGNLMTIKLVALDVDDTLLNSQGHILASTKYALQNLLEEGVKVVLCSGRPLRGIQPFLNELGISGADQYAITYNGSVIESLAGDILLQKGLSNDEYRHIDAYANEQHIQYYVLDQDGEVYTSNHDVSRIAVIQAWENDAGIFIRTPDELADDFTIVKAAFVGEKAALDKVEDGVHAAFADKNYVVRAADNFLEVMHQSVNKGNGLTQLTGKLGISPAEVMVFGDEKNDIPMFDFAGQAVAMGNGSAAAKAHADYVTDSNDEDGIANALQKLVFKK</sequence>
<dbReference type="GO" id="GO:0000287">
    <property type="term" value="F:magnesium ion binding"/>
    <property type="evidence" value="ECO:0007669"/>
    <property type="project" value="TreeGrafter"/>
</dbReference>
<dbReference type="CDD" id="cd07516">
    <property type="entry name" value="HAD_Pase"/>
    <property type="match status" value="1"/>
</dbReference>
<dbReference type="Gene3D" id="3.30.1240.10">
    <property type="match status" value="1"/>
</dbReference>
<protein>
    <recommendedName>
        <fullName evidence="3">Haloacid dehalogenase-like hydrolase</fullName>
    </recommendedName>
</protein>
<proteinExistence type="predicted"/>
<evidence type="ECO:0000313" key="1">
    <source>
        <dbReference type="EMBL" id="SCB75769.1"/>
    </source>
</evidence>
<dbReference type="EMBL" id="FMAO01000001">
    <property type="protein sequence ID" value="SCB75769.1"/>
    <property type="molecule type" value="Genomic_DNA"/>
</dbReference>
<dbReference type="GO" id="GO:0005829">
    <property type="term" value="C:cytosol"/>
    <property type="evidence" value="ECO:0007669"/>
    <property type="project" value="TreeGrafter"/>
</dbReference>
<dbReference type="NCBIfam" id="TIGR01484">
    <property type="entry name" value="HAD-SF-IIB"/>
    <property type="match status" value="1"/>
</dbReference>
<evidence type="ECO:0000313" key="2">
    <source>
        <dbReference type="Proteomes" id="UP000199268"/>
    </source>
</evidence>
<dbReference type="STRING" id="1505725.GA0061074_101234"/>
<dbReference type="InterPro" id="IPR000150">
    <property type="entry name" value="Cof"/>
</dbReference>
<dbReference type="SFLD" id="SFLDG01140">
    <property type="entry name" value="C2.B:_Phosphomannomutase_and_P"/>
    <property type="match status" value="1"/>
</dbReference>
<dbReference type="Gene3D" id="3.40.50.1000">
    <property type="entry name" value="HAD superfamily/HAD-like"/>
    <property type="match status" value="1"/>
</dbReference>
<organism evidence="1 2">
    <name type="scientific">Weissella bombi</name>
    <dbReference type="NCBI Taxonomy" id="1505725"/>
    <lineage>
        <taxon>Bacteria</taxon>
        <taxon>Bacillati</taxon>
        <taxon>Bacillota</taxon>
        <taxon>Bacilli</taxon>
        <taxon>Lactobacillales</taxon>
        <taxon>Lactobacillaceae</taxon>
        <taxon>Weissella</taxon>
    </lineage>
</organism>
<dbReference type="SFLD" id="SFLDS00003">
    <property type="entry name" value="Haloacid_Dehalogenase"/>
    <property type="match status" value="1"/>
</dbReference>
<dbReference type="Pfam" id="PF08282">
    <property type="entry name" value="Hydrolase_3"/>
    <property type="match status" value="1"/>
</dbReference>
<gene>
    <name evidence="1" type="ORF">GA0061074_101234</name>
</gene>
<dbReference type="AlphaFoldDB" id="A0A1C3Z0C9"/>
<reference evidence="2" key="1">
    <citation type="submission" date="2016-08" db="EMBL/GenBank/DDBJ databases">
        <authorList>
            <person name="Varghese N."/>
            <person name="Submissions Spin"/>
        </authorList>
    </citation>
    <scope>NUCLEOTIDE SEQUENCE [LARGE SCALE GENOMIC DNA]</scope>
    <source>
        <strain evidence="2">R-53094</strain>
    </source>
</reference>
<dbReference type="SUPFAM" id="SSF56784">
    <property type="entry name" value="HAD-like"/>
    <property type="match status" value="1"/>
</dbReference>
<dbReference type="InterPro" id="IPR023214">
    <property type="entry name" value="HAD_sf"/>
</dbReference>
<dbReference type="SFLD" id="SFLDG01144">
    <property type="entry name" value="C2.B.4:_PGP_Like"/>
    <property type="match status" value="1"/>
</dbReference>
<dbReference type="NCBIfam" id="TIGR00099">
    <property type="entry name" value="Cof-subfamily"/>
    <property type="match status" value="1"/>
</dbReference>
<dbReference type="PANTHER" id="PTHR10000:SF8">
    <property type="entry name" value="HAD SUPERFAMILY HYDROLASE-LIKE, TYPE 3"/>
    <property type="match status" value="1"/>
</dbReference>
<dbReference type="PANTHER" id="PTHR10000">
    <property type="entry name" value="PHOSPHOSERINE PHOSPHATASE"/>
    <property type="match status" value="1"/>
</dbReference>
<name>A0A1C3Z0C9_9LACO</name>
<dbReference type="Proteomes" id="UP000199268">
    <property type="component" value="Unassembled WGS sequence"/>
</dbReference>
<dbReference type="GO" id="GO:0016791">
    <property type="term" value="F:phosphatase activity"/>
    <property type="evidence" value="ECO:0007669"/>
    <property type="project" value="TreeGrafter"/>
</dbReference>
<dbReference type="InterPro" id="IPR036412">
    <property type="entry name" value="HAD-like_sf"/>
</dbReference>
<keyword evidence="2" id="KW-1185">Reference proteome</keyword>
<evidence type="ECO:0008006" key="3">
    <source>
        <dbReference type="Google" id="ProtNLM"/>
    </source>
</evidence>
<accession>A0A1C3Z0C9</accession>
<dbReference type="InterPro" id="IPR006379">
    <property type="entry name" value="HAD-SF_hydro_IIB"/>
</dbReference>